<keyword evidence="5" id="KW-1185">Reference proteome</keyword>
<dbReference type="Pfam" id="PF13839">
    <property type="entry name" value="PC-Esterase"/>
    <property type="match status" value="2"/>
</dbReference>
<evidence type="ECO:0000259" key="3">
    <source>
        <dbReference type="Pfam" id="PF13839"/>
    </source>
</evidence>
<name>I0YSP7_COCSC</name>
<feature type="domain" description="Trichome birefringence-like C-terminal" evidence="3">
    <location>
        <begin position="382"/>
        <end position="510"/>
    </location>
</feature>
<dbReference type="PANTHER" id="PTHR32285:SF48">
    <property type="entry name" value="PROTEIN TRICHOME BIREFRINGENCE-LIKE 19"/>
    <property type="match status" value="1"/>
</dbReference>
<feature type="domain" description="Trichome birefringence-like C-terminal" evidence="3">
    <location>
        <begin position="242"/>
        <end position="369"/>
    </location>
</feature>
<dbReference type="GO" id="GO:0016413">
    <property type="term" value="F:O-acetyltransferase activity"/>
    <property type="evidence" value="ECO:0007669"/>
    <property type="project" value="InterPro"/>
</dbReference>
<dbReference type="InterPro" id="IPR026057">
    <property type="entry name" value="TBL_C"/>
</dbReference>
<accession>I0YSP7</accession>
<comment type="caution">
    <text evidence="4">The sequence shown here is derived from an EMBL/GenBank/DDBJ whole genome shotgun (WGS) entry which is preliminary data.</text>
</comment>
<evidence type="ECO:0000256" key="2">
    <source>
        <dbReference type="SAM" id="MobiDB-lite"/>
    </source>
</evidence>
<evidence type="ECO:0000256" key="1">
    <source>
        <dbReference type="ARBA" id="ARBA00007727"/>
    </source>
</evidence>
<gene>
    <name evidence="4" type="ORF">COCSUDRAFT_43152</name>
</gene>
<dbReference type="InterPro" id="IPR029962">
    <property type="entry name" value="TBL"/>
</dbReference>
<dbReference type="KEGG" id="csl:COCSUDRAFT_43152"/>
<dbReference type="AlphaFoldDB" id="I0YSP7"/>
<dbReference type="RefSeq" id="XP_005645960.1">
    <property type="nucleotide sequence ID" value="XM_005645903.1"/>
</dbReference>
<evidence type="ECO:0000313" key="5">
    <source>
        <dbReference type="Proteomes" id="UP000007264"/>
    </source>
</evidence>
<dbReference type="Proteomes" id="UP000007264">
    <property type="component" value="Unassembled WGS sequence"/>
</dbReference>
<comment type="similarity">
    <text evidence="1">Belongs to the PC-esterase family. TBL subfamily.</text>
</comment>
<organism evidence="4 5">
    <name type="scientific">Coccomyxa subellipsoidea (strain C-169)</name>
    <name type="common">Green microalga</name>
    <dbReference type="NCBI Taxonomy" id="574566"/>
    <lineage>
        <taxon>Eukaryota</taxon>
        <taxon>Viridiplantae</taxon>
        <taxon>Chlorophyta</taxon>
        <taxon>core chlorophytes</taxon>
        <taxon>Trebouxiophyceae</taxon>
        <taxon>Trebouxiophyceae incertae sedis</taxon>
        <taxon>Coccomyxaceae</taxon>
        <taxon>Coccomyxa</taxon>
        <taxon>Coccomyxa subellipsoidea</taxon>
    </lineage>
</organism>
<sequence length="513" mass="56728">MREATTASMGTCLRQCARRGTFVLVCALLLLPSIVPTPLVDAKRRAAHTKHHGGAAAAAAGSVGGEEAWDPQQTGGVLEGDDDGTTAVPLEAAEQHFHLMPSRPEVEDEDEDEAEVGLLGEVVSLPAAKKVVPKGSMHPRGKTGLPHCTPDAMGLVPNVTGSWVDHPNPEHIGLYDPRGGCPEWAEDFNCLRPYPPALPNPDLAAREFRKARASKTPNIEFPRIVYPHHKMMVFLADQCQLRQFDANAFQTCFTGRRLFLIGDSLMRQQFASLACLLKGVSASGKSARWDLSDIKLQGDYLHAWGDRTSSVSKQFVGEFTLNNGAQVIIRSFGTYQAQLWDDIFAEFAPITENDVILVNFGAWYPRFKISEPHLPWQEWQNSMTELFTQKLATTPAQVVWKDYSPSHFCGATGTFNGIDESLPGVPPRTKCEPASVGEYWYGDWTRTFLNTTCGGPCAKIRVLPIFDLSLPRFDSHHGSFGRGRFDDKATDCRHFCNNVVDVWNTVFFNMLCS</sequence>
<evidence type="ECO:0000313" key="4">
    <source>
        <dbReference type="EMBL" id="EIE21416.1"/>
    </source>
</evidence>
<proteinExistence type="inferred from homology"/>
<dbReference type="EMBL" id="AGSI01000012">
    <property type="protein sequence ID" value="EIE21416.1"/>
    <property type="molecule type" value="Genomic_DNA"/>
</dbReference>
<dbReference type="GeneID" id="17039400"/>
<protein>
    <recommendedName>
        <fullName evidence="3">Trichome birefringence-like C-terminal domain-containing protein</fullName>
    </recommendedName>
</protein>
<reference evidence="4 5" key="1">
    <citation type="journal article" date="2012" name="Genome Biol.">
        <title>The genome of the polar eukaryotic microalga coccomyxa subellipsoidea reveals traits of cold adaptation.</title>
        <authorList>
            <person name="Blanc G."/>
            <person name="Agarkova I."/>
            <person name="Grimwood J."/>
            <person name="Kuo A."/>
            <person name="Brueggeman A."/>
            <person name="Dunigan D."/>
            <person name="Gurnon J."/>
            <person name="Ladunga I."/>
            <person name="Lindquist E."/>
            <person name="Lucas S."/>
            <person name="Pangilinan J."/>
            <person name="Proschold T."/>
            <person name="Salamov A."/>
            <person name="Schmutz J."/>
            <person name="Weeks D."/>
            <person name="Yamada T."/>
            <person name="Claverie J.M."/>
            <person name="Grigoriev I."/>
            <person name="Van Etten J."/>
            <person name="Lomsadze A."/>
            <person name="Borodovsky M."/>
        </authorList>
    </citation>
    <scope>NUCLEOTIDE SEQUENCE [LARGE SCALE GENOMIC DNA]</scope>
    <source>
        <strain evidence="4 5">C-169</strain>
    </source>
</reference>
<dbReference type="PANTHER" id="PTHR32285">
    <property type="entry name" value="PROTEIN TRICHOME BIREFRINGENCE-LIKE 9-RELATED"/>
    <property type="match status" value="1"/>
</dbReference>
<feature type="region of interest" description="Disordered" evidence="2">
    <location>
        <begin position="51"/>
        <end position="74"/>
    </location>
</feature>
<dbReference type="OrthoDB" id="630188at2759"/>